<dbReference type="Proteomes" id="UP000053617">
    <property type="component" value="Unassembled WGS sequence"/>
</dbReference>
<dbReference type="GeneID" id="25292655"/>
<evidence type="ECO:0000313" key="4">
    <source>
        <dbReference type="Proteomes" id="UP000053617"/>
    </source>
</evidence>
<sequence>MKQALATLVRQLARIEYCWPPQIDCPMVRLRDLFGVLKPIPYDLTSQWEDFKTLLALIFRGRKGLHRIEMGQYFILHIRRGVKLDSAFWGKAIRPGDDLSMTIGFDELEAEEDICPFRSCQASPKDVPIEQGGKFCPRCVGFSVVSESASNRNEVSMESRAKDGPSRFQNMSDLSSCPKPGSAATEFHKAQAEDIEEYCFVQVMMLQTIKF</sequence>
<dbReference type="EMBL" id="KN847477">
    <property type="protein sequence ID" value="KIX06608.1"/>
    <property type="molecule type" value="Genomic_DNA"/>
</dbReference>
<evidence type="ECO:0000259" key="2">
    <source>
        <dbReference type="Pfam" id="PF22893"/>
    </source>
</evidence>
<organism evidence="3 4">
    <name type="scientific">Rhinocladiella mackenziei CBS 650.93</name>
    <dbReference type="NCBI Taxonomy" id="1442369"/>
    <lineage>
        <taxon>Eukaryota</taxon>
        <taxon>Fungi</taxon>
        <taxon>Dikarya</taxon>
        <taxon>Ascomycota</taxon>
        <taxon>Pezizomycotina</taxon>
        <taxon>Eurotiomycetes</taxon>
        <taxon>Chaetothyriomycetidae</taxon>
        <taxon>Chaetothyriales</taxon>
        <taxon>Herpotrichiellaceae</taxon>
        <taxon>Rhinocladiella</taxon>
    </lineage>
</organism>
<evidence type="ECO:0000256" key="1">
    <source>
        <dbReference type="SAM" id="MobiDB-lite"/>
    </source>
</evidence>
<keyword evidence="4" id="KW-1185">Reference proteome</keyword>
<proteinExistence type="predicted"/>
<evidence type="ECO:0000313" key="3">
    <source>
        <dbReference type="EMBL" id="KIX06608.1"/>
    </source>
</evidence>
<gene>
    <name evidence="3" type="ORF">Z518_04584</name>
</gene>
<dbReference type="RefSeq" id="XP_013273744.1">
    <property type="nucleotide sequence ID" value="XM_013418290.1"/>
</dbReference>
<dbReference type="InterPro" id="IPR054464">
    <property type="entry name" value="ULD_fung"/>
</dbReference>
<name>A0A0D2H859_9EURO</name>
<accession>A0A0D2H859</accession>
<feature type="domain" description="Ubiquitin-like" evidence="2">
    <location>
        <begin position="27"/>
        <end position="104"/>
    </location>
</feature>
<dbReference type="HOGENOM" id="CLU_1305449_0_0_1"/>
<dbReference type="VEuPathDB" id="FungiDB:Z518_04584"/>
<feature type="compositionally biased region" description="Basic and acidic residues" evidence="1">
    <location>
        <begin position="155"/>
        <end position="165"/>
    </location>
</feature>
<protein>
    <recommendedName>
        <fullName evidence="2">Ubiquitin-like domain-containing protein</fullName>
    </recommendedName>
</protein>
<feature type="region of interest" description="Disordered" evidence="1">
    <location>
        <begin position="153"/>
        <end position="175"/>
    </location>
</feature>
<reference evidence="3 4" key="1">
    <citation type="submission" date="2015-01" db="EMBL/GenBank/DDBJ databases">
        <title>The Genome Sequence of Rhinocladiella mackenzie CBS 650.93.</title>
        <authorList>
            <consortium name="The Broad Institute Genomics Platform"/>
            <person name="Cuomo C."/>
            <person name="de Hoog S."/>
            <person name="Gorbushina A."/>
            <person name="Stielow B."/>
            <person name="Teixiera M."/>
            <person name="Abouelleil A."/>
            <person name="Chapman S.B."/>
            <person name="Priest M."/>
            <person name="Young S.K."/>
            <person name="Wortman J."/>
            <person name="Nusbaum C."/>
            <person name="Birren B."/>
        </authorList>
    </citation>
    <scope>NUCLEOTIDE SEQUENCE [LARGE SCALE GENOMIC DNA]</scope>
    <source>
        <strain evidence="3 4">CBS 650.93</strain>
    </source>
</reference>
<dbReference type="AlphaFoldDB" id="A0A0D2H859"/>
<dbReference type="Pfam" id="PF22893">
    <property type="entry name" value="ULD_2"/>
    <property type="match status" value="1"/>
</dbReference>
<dbReference type="OrthoDB" id="3045089at2759"/>